<evidence type="ECO:0000313" key="3">
    <source>
        <dbReference type="Proteomes" id="UP000249169"/>
    </source>
</evidence>
<dbReference type="PANTHER" id="PTHR12277">
    <property type="entry name" value="ALPHA/BETA HYDROLASE DOMAIN-CONTAINING PROTEIN"/>
    <property type="match status" value="1"/>
</dbReference>
<organism evidence="2 3">
    <name type="scientific">Lujinxingia litoralis</name>
    <dbReference type="NCBI Taxonomy" id="2211119"/>
    <lineage>
        <taxon>Bacteria</taxon>
        <taxon>Deltaproteobacteria</taxon>
        <taxon>Bradymonadales</taxon>
        <taxon>Lujinxingiaceae</taxon>
        <taxon>Lujinxingia</taxon>
    </lineage>
</organism>
<dbReference type="AlphaFoldDB" id="A0A328CEB0"/>
<dbReference type="PANTHER" id="PTHR12277:SF81">
    <property type="entry name" value="PROTEIN ABHD13"/>
    <property type="match status" value="1"/>
</dbReference>
<accession>A0A328CEB0</accession>
<evidence type="ECO:0000259" key="1">
    <source>
        <dbReference type="Pfam" id="PF12146"/>
    </source>
</evidence>
<dbReference type="EMBL" id="QHKO01000001">
    <property type="protein sequence ID" value="RAL25223.1"/>
    <property type="molecule type" value="Genomic_DNA"/>
</dbReference>
<dbReference type="SUPFAM" id="SSF53474">
    <property type="entry name" value="alpha/beta-Hydrolases"/>
    <property type="match status" value="1"/>
</dbReference>
<keyword evidence="3" id="KW-1185">Reference proteome</keyword>
<keyword evidence="2" id="KW-0378">Hydrolase</keyword>
<dbReference type="Proteomes" id="UP000249169">
    <property type="component" value="Unassembled WGS sequence"/>
</dbReference>
<feature type="domain" description="Serine aminopeptidase S33" evidence="1">
    <location>
        <begin position="60"/>
        <end position="168"/>
    </location>
</feature>
<sequence length="268" mass="28898">MMAMGVTVLGMLLGLQSRLIFYPERLPADFDFELQPGAEERIIETADGQRISALHYRAPAPSGVVLYFHGNAGSLRSWKAVAADIVPLGYDVFIVDYRGFGKSSGRITEAGLYEDGRAAYGALLALGYAGEDVILYGRSIGSGVATQLATEVSARALVLESPFTRLLDVAREQMPWALPQLTLRFHFNNAEKLAGVELPVLLLHGSRDELIGPHHSRALAGVLEERANLVIVEGGGHNDLPEFERYGQALHAFLSGLSAAKRSGASPL</sequence>
<dbReference type="GO" id="GO:0016787">
    <property type="term" value="F:hydrolase activity"/>
    <property type="evidence" value="ECO:0007669"/>
    <property type="project" value="UniProtKB-KW"/>
</dbReference>
<comment type="caution">
    <text evidence="2">The sequence shown here is derived from an EMBL/GenBank/DDBJ whole genome shotgun (WGS) entry which is preliminary data.</text>
</comment>
<dbReference type="Pfam" id="PF12146">
    <property type="entry name" value="Hydrolase_4"/>
    <property type="match status" value="1"/>
</dbReference>
<dbReference type="Gene3D" id="3.40.50.1820">
    <property type="entry name" value="alpha/beta hydrolase"/>
    <property type="match status" value="1"/>
</dbReference>
<proteinExistence type="predicted"/>
<reference evidence="2 3" key="1">
    <citation type="submission" date="2018-05" db="EMBL/GenBank/DDBJ databases">
        <title>Lujinxingia marina gen. nov. sp. nov., a new facultative anaerobic member of the class Deltaproteobacteria, and proposal of Lujinxingaceae fam. nov.</title>
        <authorList>
            <person name="Li C.-M."/>
        </authorList>
    </citation>
    <scope>NUCLEOTIDE SEQUENCE [LARGE SCALE GENOMIC DNA]</scope>
    <source>
        <strain evidence="2 3">B210</strain>
    </source>
</reference>
<dbReference type="InterPro" id="IPR029058">
    <property type="entry name" value="AB_hydrolase_fold"/>
</dbReference>
<evidence type="ECO:0000313" key="2">
    <source>
        <dbReference type="EMBL" id="RAL25223.1"/>
    </source>
</evidence>
<protein>
    <submittedName>
        <fullName evidence="2">Alpha/beta hydrolase</fullName>
    </submittedName>
</protein>
<dbReference type="InterPro" id="IPR022742">
    <property type="entry name" value="Hydrolase_4"/>
</dbReference>
<gene>
    <name evidence="2" type="ORF">DL240_03155</name>
</gene>
<name>A0A328CEB0_9DELT</name>